<protein>
    <submittedName>
        <fullName evidence="1">Uncharacterized protein</fullName>
    </submittedName>
</protein>
<gene>
    <name evidence="1" type="ORF">S01H4_38685</name>
</gene>
<name>X1BBZ9_9ZZZZ</name>
<organism evidence="1">
    <name type="scientific">marine sediment metagenome</name>
    <dbReference type="NCBI Taxonomy" id="412755"/>
    <lineage>
        <taxon>unclassified sequences</taxon>
        <taxon>metagenomes</taxon>
        <taxon>ecological metagenomes</taxon>
    </lineage>
</organism>
<dbReference type="AlphaFoldDB" id="X1BBZ9"/>
<proteinExistence type="predicted"/>
<dbReference type="Gene3D" id="3.90.25.10">
    <property type="entry name" value="UDP-galactose 4-epimerase, domain 1"/>
    <property type="match status" value="1"/>
</dbReference>
<accession>X1BBZ9</accession>
<sequence>PRIGDIKHSLASVDKLKLDTSYSKIIDFKTGLKILLNSFMKKS</sequence>
<feature type="non-terminal residue" evidence="1">
    <location>
        <position position="1"/>
    </location>
</feature>
<dbReference type="EMBL" id="BART01020881">
    <property type="protein sequence ID" value="GAG93444.1"/>
    <property type="molecule type" value="Genomic_DNA"/>
</dbReference>
<reference evidence="1" key="1">
    <citation type="journal article" date="2014" name="Front. Microbiol.">
        <title>High frequency of phylogenetically diverse reductive dehalogenase-homologous genes in deep subseafloor sedimentary metagenomes.</title>
        <authorList>
            <person name="Kawai M."/>
            <person name="Futagami T."/>
            <person name="Toyoda A."/>
            <person name="Takaki Y."/>
            <person name="Nishi S."/>
            <person name="Hori S."/>
            <person name="Arai W."/>
            <person name="Tsubouchi T."/>
            <person name="Morono Y."/>
            <person name="Uchiyama I."/>
            <person name="Ito T."/>
            <person name="Fujiyama A."/>
            <person name="Inagaki F."/>
            <person name="Takami H."/>
        </authorList>
    </citation>
    <scope>NUCLEOTIDE SEQUENCE</scope>
    <source>
        <strain evidence="1">Expedition CK06-06</strain>
    </source>
</reference>
<comment type="caution">
    <text evidence="1">The sequence shown here is derived from an EMBL/GenBank/DDBJ whole genome shotgun (WGS) entry which is preliminary data.</text>
</comment>
<evidence type="ECO:0000313" key="1">
    <source>
        <dbReference type="EMBL" id="GAG93444.1"/>
    </source>
</evidence>